<evidence type="ECO:0000313" key="1">
    <source>
        <dbReference type="EMBL" id="KAJ7733331.1"/>
    </source>
</evidence>
<organism evidence="1 2">
    <name type="scientific">Mycena metata</name>
    <dbReference type="NCBI Taxonomy" id="1033252"/>
    <lineage>
        <taxon>Eukaryota</taxon>
        <taxon>Fungi</taxon>
        <taxon>Dikarya</taxon>
        <taxon>Basidiomycota</taxon>
        <taxon>Agaricomycotina</taxon>
        <taxon>Agaricomycetes</taxon>
        <taxon>Agaricomycetidae</taxon>
        <taxon>Agaricales</taxon>
        <taxon>Marasmiineae</taxon>
        <taxon>Mycenaceae</taxon>
        <taxon>Mycena</taxon>
    </lineage>
</organism>
<protein>
    <submittedName>
        <fullName evidence="1">Uncharacterized protein</fullName>
    </submittedName>
</protein>
<gene>
    <name evidence="1" type="ORF">B0H16DRAFT_1468167</name>
</gene>
<evidence type="ECO:0000313" key="2">
    <source>
        <dbReference type="Proteomes" id="UP001215598"/>
    </source>
</evidence>
<reference evidence="1" key="1">
    <citation type="submission" date="2023-03" db="EMBL/GenBank/DDBJ databases">
        <title>Massive genome expansion in bonnet fungi (Mycena s.s.) driven by repeated elements and novel gene families across ecological guilds.</title>
        <authorList>
            <consortium name="Lawrence Berkeley National Laboratory"/>
            <person name="Harder C.B."/>
            <person name="Miyauchi S."/>
            <person name="Viragh M."/>
            <person name="Kuo A."/>
            <person name="Thoen E."/>
            <person name="Andreopoulos B."/>
            <person name="Lu D."/>
            <person name="Skrede I."/>
            <person name="Drula E."/>
            <person name="Henrissat B."/>
            <person name="Morin E."/>
            <person name="Kohler A."/>
            <person name="Barry K."/>
            <person name="LaButti K."/>
            <person name="Morin E."/>
            <person name="Salamov A."/>
            <person name="Lipzen A."/>
            <person name="Mereny Z."/>
            <person name="Hegedus B."/>
            <person name="Baldrian P."/>
            <person name="Stursova M."/>
            <person name="Weitz H."/>
            <person name="Taylor A."/>
            <person name="Grigoriev I.V."/>
            <person name="Nagy L.G."/>
            <person name="Martin F."/>
            <person name="Kauserud H."/>
        </authorList>
    </citation>
    <scope>NUCLEOTIDE SEQUENCE</scope>
    <source>
        <strain evidence="1">CBHHK182m</strain>
    </source>
</reference>
<comment type="caution">
    <text evidence="1">The sequence shown here is derived from an EMBL/GenBank/DDBJ whole genome shotgun (WGS) entry which is preliminary data.</text>
</comment>
<name>A0AAD7MUA4_9AGAR</name>
<keyword evidence="2" id="KW-1185">Reference proteome</keyword>
<dbReference type="EMBL" id="JARKIB010000139">
    <property type="protein sequence ID" value="KAJ7733331.1"/>
    <property type="molecule type" value="Genomic_DNA"/>
</dbReference>
<dbReference type="AlphaFoldDB" id="A0AAD7MUA4"/>
<proteinExistence type="predicted"/>
<sequence length="135" mass="15097">MLRSNERPPNIPSDNINAWLDDFEDRREMERPMHGALFINGQGPYSTSSPRELRRLAMEPGMACCDFLALEPHLGRNAGQLRVLESMQNYTVASPGQPFCESCRIAAQEAVDQFPGLQIRDNAAGTRYQSAATVR</sequence>
<dbReference type="Proteomes" id="UP001215598">
    <property type="component" value="Unassembled WGS sequence"/>
</dbReference>
<accession>A0AAD7MUA4</accession>